<dbReference type="PANTHER" id="PTHR12835">
    <property type="entry name" value="BIOTIN PROTEIN LIGASE"/>
    <property type="match status" value="1"/>
</dbReference>
<comment type="function">
    <text evidence="6">Acts both as a biotin--[acetyl-CoA-carboxylase] ligase and a repressor.</text>
</comment>
<accession>Q3B168</accession>
<comment type="similarity">
    <text evidence="6">Belongs to the biotin--protein ligase family.</text>
</comment>
<dbReference type="OrthoDB" id="9807064at2"/>
<feature type="DNA-binding region" description="H-T-H motif" evidence="6">
    <location>
        <begin position="21"/>
        <end position="40"/>
    </location>
</feature>
<dbReference type="SUPFAM" id="SSF55681">
    <property type="entry name" value="Class II aaRS and biotin synthetases"/>
    <property type="match status" value="1"/>
</dbReference>
<dbReference type="InterPro" id="IPR003142">
    <property type="entry name" value="BPL_C"/>
</dbReference>
<keyword evidence="6" id="KW-0678">Repressor</keyword>
<evidence type="ECO:0000256" key="4">
    <source>
        <dbReference type="ARBA" id="ARBA00023267"/>
    </source>
</evidence>
<dbReference type="Pfam" id="PF03099">
    <property type="entry name" value="BPL_LplA_LipB"/>
    <property type="match status" value="1"/>
</dbReference>
<dbReference type="GO" id="GO:0005524">
    <property type="term" value="F:ATP binding"/>
    <property type="evidence" value="ECO:0007669"/>
    <property type="project" value="UniProtKB-UniRule"/>
</dbReference>
<dbReference type="Gene3D" id="2.30.30.100">
    <property type="match status" value="1"/>
</dbReference>
<dbReference type="AlphaFoldDB" id="Q3B168"/>
<dbReference type="InterPro" id="IPR036388">
    <property type="entry name" value="WH-like_DNA-bd_sf"/>
</dbReference>
<dbReference type="Pfam" id="PF02237">
    <property type="entry name" value="BPL_C"/>
    <property type="match status" value="1"/>
</dbReference>
<dbReference type="EMBL" id="CP000096">
    <property type="protein sequence ID" value="ABB24913.1"/>
    <property type="molecule type" value="Genomic_DNA"/>
</dbReference>
<dbReference type="HAMAP" id="MF_00978">
    <property type="entry name" value="Bifunct_BirA"/>
    <property type="match status" value="1"/>
</dbReference>
<dbReference type="RefSeq" id="WP_011358783.1">
    <property type="nucleotide sequence ID" value="NC_007512.1"/>
</dbReference>
<dbReference type="InterPro" id="IPR008988">
    <property type="entry name" value="Transcriptional_repressor_C"/>
</dbReference>
<dbReference type="Proteomes" id="UP000002709">
    <property type="component" value="Chromosome"/>
</dbReference>
<keyword evidence="2 6" id="KW-0547">Nucleotide-binding</keyword>
<feature type="binding site" evidence="6">
    <location>
        <position position="116"/>
    </location>
    <ligand>
        <name>biotin</name>
        <dbReference type="ChEBI" id="CHEBI:57586"/>
    </ligand>
</feature>
<dbReference type="GO" id="GO:0004077">
    <property type="term" value="F:biotin--[biotin carboxyl-carrier protein] ligase activity"/>
    <property type="evidence" value="ECO:0007669"/>
    <property type="project" value="UniProtKB-UniRule"/>
</dbReference>
<feature type="domain" description="BPL/LPL catalytic" evidence="7">
    <location>
        <begin position="69"/>
        <end position="259"/>
    </location>
</feature>
<evidence type="ECO:0000313" key="9">
    <source>
        <dbReference type="Proteomes" id="UP000002709"/>
    </source>
</evidence>
<comment type="catalytic activity">
    <reaction evidence="5 6">
        <text>biotin + L-lysyl-[protein] + ATP = N(6)-biotinyl-L-lysyl-[protein] + AMP + diphosphate + H(+)</text>
        <dbReference type="Rhea" id="RHEA:11756"/>
        <dbReference type="Rhea" id="RHEA-COMP:9752"/>
        <dbReference type="Rhea" id="RHEA-COMP:10505"/>
        <dbReference type="ChEBI" id="CHEBI:15378"/>
        <dbReference type="ChEBI" id="CHEBI:29969"/>
        <dbReference type="ChEBI" id="CHEBI:30616"/>
        <dbReference type="ChEBI" id="CHEBI:33019"/>
        <dbReference type="ChEBI" id="CHEBI:57586"/>
        <dbReference type="ChEBI" id="CHEBI:83144"/>
        <dbReference type="ChEBI" id="CHEBI:456215"/>
        <dbReference type="EC" id="6.3.4.15"/>
    </reaction>
</comment>
<dbReference type="InterPro" id="IPR030855">
    <property type="entry name" value="Bifunct_BirA"/>
</dbReference>
<dbReference type="GO" id="GO:0005737">
    <property type="term" value="C:cytoplasm"/>
    <property type="evidence" value="ECO:0007669"/>
    <property type="project" value="TreeGrafter"/>
</dbReference>
<name>Q3B168_CHLL3</name>
<dbReference type="GO" id="GO:0003677">
    <property type="term" value="F:DNA binding"/>
    <property type="evidence" value="ECO:0007669"/>
    <property type="project" value="UniProtKB-UniRule"/>
</dbReference>
<feature type="binding site" evidence="6">
    <location>
        <begin position="120"/>
        <end position="122"/>
    </location>
    <ligand>
        <name>biotin</name>
        <dbReference type="ChEBI" id="CHEBI:57586"/>
    </ligand>
</feature>
<dbReference type="InterPro" id="IPR045864">
    <property type="entry name" value="aa-tRNA-synth_II/BPL/LPL"/>
</dbReference>
<dbReference type="InterPro" id="IPR036390">
    <property type="entry name" value="WH_DNA-bd_sf"/>
</dbReference>
<dbReference type="Pfam" id="PF08279">
    <property type="entry name" value="HTH_11"/>
    <property type="match status" value="1"/>
</dbReference>
<dbReference type="SUPFAM" id="SSF50037">
    <property type="entry name" value="C-terminal domain of transcriptional repressors"/>
    <property type="match status" value="1"/>
</dbReference>
<evidence type="ECO:0000256" key="1">
    <source>
        <dbReference type="ARBA" id="ARBA00022598"/>
    </source>
</evidence>
<dbReference type="InterPro" id="IPR013196">
    <property type="entry name" value="HTH_11"/>
</dbReference>
<dbReference type="PANTHER" id="PTHR12835:SF5">
    <property type="entry name" value="BIOTIN--PROTEIN LIGASE"/>
    <property type="match status" value="1"/>
</dbReference>
<feature type="binding site" evidence="6">
    <location>
        <position position="188"/>
    </location>
    <ligand>
        <name>biotin</name>
        <dbReference type="ChEBI" id="CHEBI:57586"/>
    </ligand>
</feature>
<keyword evidence="6" id="KW-0804">Transcription</keyword>
<keyword evidence="9" id="KW-1185">Reference proteome</keyword>
<evidence type="ECO:0000256" key="6">
    <source>
        <dbReference type="HAMAP-Rule" id="MF_00978"/>
    </source>
</evidence>
<dbReference type="GO" id="GO:0006355">
    <property type="term" value="P:regulation of DNA-templated transcription"/>
    <property type="evidence" value="ECO:0007669"/>
    <property type="project" value="UniProtKB-UniRule"/>
</dbReference>
<dbReference type="STRING" id="319225.Plut_2071"/>
<evidence type="ECO:0000256" key="3">
    <source>
        <dbReference type="ARBA" id="ARBA00022840"/>
    </source>
</evidence>
<evidence type="ECO:0000256" key="2">
    <source>
        <dbReference type="ARBA" id="ARBA00022741"/>
    </source>
</evidence>
<feature type="binding site" evidence="6">
    <location>
        <begin position="92"/>
        <end position="94"/>
    </location>
    <ligand>
        <name>biotin</name>
        <dbReference type="ChEBI" id="CHEBI:57586"/>
    </ligand>
</feature>
<keyword evidence="4 6" id="KW-0092">Biotin</keyword>
<protein>
    <recommendedName>
        <fullName evidence="6">Bifunctional ligase/repressor BirA</fullName>
    </recommendedName>
    <alternativeName>
        <fullName evidence="6">Biotin--[acetyl-CoA-carboxylase] ligase</fullName>
        <ecNumber evidence="6">6.3.4.15</ecNumber>
    </alternativeName>
    <alternativeName>
        <fullName evidence="6">Biotin--protein ligase</fullName>
    </alternativeName>
    <alternativeName>
        <fullName evidence="6">Biotin-[acetyl-CoA carboxylase] synthetase</fullName>
    </alternativeName>
</protein>
<dbReference type="PROSITE" id="PS51733">
    <property type="entry name" value="BPL_LPL_CATALYTIC"/>
    <property type="match status" value="1"/>
</dbReference>
<dbReference type="EC" id="6.3.4.15" evidence="6"/>
<dbReference type="KEGG" id="plt:Plut_2071"/>
<dbReference type="InterPro" id="IPR004143">
    <property type="entry name" value="BPL_LPL_catalytic"/>
</dbReference>
<evidence type="ECO:0000256" key="5">
    <source>
        <dbReference type="ARBA" id="ARBA00047846"/>
    </source>
</evidence>
<dbReference type="eggNOG" id="COG0340">
    <property type="taxonomic scope" value="Bacteria"/>
</dbReference>
<keyword evidence="3 6" id="KW-0067">ATP-binding</keyword>
<proteinExistence type="inferred from homology"/>
<dbReference type="HOGENOM" id="CLU_051096_0_0_10"/>
<keyword evidence="6" id="KW-0238">DNA-binding</keyword>
<dbReference type="CDD" id="cd16442">
    <property type="entry name" value="BPL"/>
    <property type="match status" value="1"/>
</dbReference>
<dbReference type="InterPro" id="IPR004408">
    <property type="entry name" value="Biotin_CoA_COase_ligase"/>
</dbReference>
<dbReference type="NCBIfam" id="TIGR00121">
    <property type="entry name" value="birA_ligase"/>
    <property type="match status" value="1"/>
</dbReference>
<dbReference type="Gene3D" id="1.10.10.10">
    <property type="entry name" value="Winged helix-like DNA-binding domain superfamily/Winged helix DNA-binding domain"/>
    <property type="match status" value="1"/>
</dbReference>
<gene>
    <name evidence="6" type="primary">birA</name>
    <name evidence="8" type="ordered locus">Plut_2071</name>
</gene>
<keyword evidence="1 6" id="KW-0436">Ligase</keyword>
<dbReference type="Gene3D" id="3.30.930.10">
    <property type="entry name" value="Bira Bifunctional Protein, Domain 2"/>
    <property type="match status" value="1"/>
</dbReference>
<reference evidence="9" key="1">
    <citation type="submission" date="2005-08" db="EMBL/GenBank/DDBJ databases">
        <title>Complete sequence of Pelodictyon luteolum DSM 273.</title>
        <authorList>
            <consortium name="US DOE Joint Genome Institute"/>
            <person name="Copeland A."/>
            <person name="Lucas S."/>
            <person name="Lapidus A."/>
            <person name="Barry K."/>
            <person name="Detter J.C."/>
            <person name="Glavina T."/>
            <person name="Hammon N."/>
            <person name="Israni S."/>
            <person name="Pitluck S."/>
            <person name="Bryant D."/>
            <person name="Schmutz J."/>
            <person name="Larimer F."/>
            <person name="Land M."/>
            <person name="Kyrpides N."/>
            <person name="Ivanova N."/>
            <person name="Richardson P."/>
        </authorList>
    </citation>
    <scope>NUCLEOTIDE SEQUENCE [LARGE SCALE GENOMIC DNA]</scope>
    <source>
        <strain evidence="9">DSM 273 / BCRC 81028 / 2530</strain>
    </source>
</reference>
<keyword evidence="6" id="KW-0805">Transcription regulation</keyword>
<evidence type="ECO:0000313" key="8">
    <source>
        <dbReference type="EMBL" id="ABB24913.1"/>
    </source>
</evidence>
<organism evidence="8 9">
    <name type="scientific">Chlorobium luteolum (strain DSM 273 / BCRC 81028 / 2530)</name>
    <name type="common">Pelodictyon luteolum</name>
    <dbReference type="NCBI Taxonomy" id="319225"/>
    <lineage>
        <taxon>Bacteria</taxon>
        <taxon>Pseudomonadati</taxon>
        <taxon>Chlorobiota</taxon>
        <taxon>Chlorobiia</taxon>
        <taxon>Chlorobiales</taxon>
        <taxon>Chlorobiaceae</taxon>
        <taxon>Chlorobium/Pelodictyon group</taxon>
        <taxon>Pelodictyon</taxon>
    </lineage>
</organism>
<dbReference type="eggNOG" id="COG1654">
    <property type="taxonomic scope" value="Bacteria"/>
</dbReference>
<evidence type="ECO:0000259" key="7">
    <source>
        <dbReference type="PROSITE" id="PS51733"/>
    </source>
</evidence>
<sequence>MHDTSLHILQRLAASGTFLSGAELSAEFAMTRSAVWKHIRMLRAEGYGIEARTGLGYRLASMAGRPLGVEVEPCLSTARFGRLIHWHRSLESTNSTARLLAAGGADEGAVVVAESQSAGRGRLGRSWDSPSGVNLYFSLVLRPQLPPGRIPQLTLLLAVALHRALTLLDGELRPAIKWPNDILVGGRKLSGILCEMQSEADRAHFVVAGIGINVNQAGFEGELDGTATSLRMETGRTISRPALLASVLNHLEPLYDRWQQEEDDLRFVQKELEDNAFLQGRTVSVERMHGTLEGTVTGIAPTGELIITTPDGTPCRVASGEARLRK</sequence>
<dbReference type="SUPFAM" id="SSF46785">
    <property type="entry name" value="Winged helix' DNA-binding domain"/>
    <property type="match status" value="1"/>
</dbReference>